<evidence type="ECO:0000256" key="1">
    <source>
        <dbReference type="SAM" id="MobiDB-lite"/>
    </source>
</evidence>
<dbReference type="EMBL" id="KI965395">
    <property type="protein sequence ID" value="EUD73614.1"/>
    <property type="molecule type" value="Genomic_DNA"/>
</dbReference>
<dbReference type="Proteomes" id="UP000030659">
    <property type="component" value="Unassembled WGS sequence"/>
</dbReference>
<feature type="compositionally biased region" description="Polar residues" evidence="1">
    <location>
        <begin position="215"/>
        <end position="250"/>
    </location>
</feature>
<name>W7AYC9_PLAVN</name>
<sequence>MVKMMPILQWRKLANNHNSMNIVLIENACTPKTKKRLKQKITLNEAYNKYLKKNIDNFEYWNLLGNVKGLKDANLRHMNEFYKLLNHMCKTIAYHKFNYIKSTSFLQNSTNSFNQYMLLYQNVSECDSYLHLLDNLKKTYDEFRITIKEINPKLTRSLQTFTTIKNIDSYFADSFKEFDFSDSKCKLRYDEKKLINHEKAKSRGKQKDNGANGDNIKQSIQPQSSVTQAPNPSAETGTSPSIPGNGANTLESKDKVVGDSQNKSNLKGSDTGNKTNLQSNPSSHTPISGANQGGVIDSVPGTPDITITSSTRDIPVASSFGMNLNVATNLFYATTSFETIKKTIAKATDTIKNLYSTTLTNLETAYDKYSTRDGLSTSNDSPSPQENSPQTSSETSNTSLSLKKGLQKPVLNAVIKQENPGTEAKGNGITKIGDIYVLKEYRQIGISIRVLSIPITLAIMYKHLSYEWRKELKKKIINSIGGKRPMQIIIKSVDTKKMIYPVINPVSGKKTSHY</sequence>
<organism evidence="2 3">
    <name type="scientific">Plasmodium vinckei petteri</name>
    <dbReference type="NCBI Taxonomy" id="138298"/>
    <lineage>
        <taxon>Eukaryota</taxon>
        <taxon>Sar</taxon>
        <taxon>Alveolata</taxon>
        <taxon>Apicomplexa</taxon>
        <taxon>Aconoidasida</taxon>
        <taxon>Haemosporida</taxon>
        <taxon>Plasmodiidae</taxon>
        <taxon>Plasmodium</taxon>
        <taxon>Plasmodium (Vinckeia)</taxon>
    </lineage>
</organism>
<dbReference type="AlphaFoldDB" id="W7AYC9"/>
<feature type="region of interest" description="Disordered" evidence="1">
    <location>
        <begin position="198"/>
        <end position="302"/>
    </location>
</feature>
<evidence type="ECO:0008006" key="4">
    <source>
        <dbReference type="Google" id="ProtNLM"/>
    </source>
</evidence>
<feature type="compositionally biased region" description="Polar residues" evidence="1">
    <location>
        <begin position="259"/>
        <end position="290"/>
    </location>
</feature>
<feature type="compositionally biased region" description="Basic and acidic residues" evidence="1">
    <location>
        <begin position="198"/>
        <end position="208"/>
    </location>
</feature>
<feature type="compositionally biased region" description="Polar residues" evidence="1">
    <location>
        <begin position="373"/>
        <end position="390"/>
    </location>
</feature>
<feature type="region of interest" description="Disordered" evidence="1">
    <location>
        <begin position="370"/>
        <end position="402"/>
    </location>
</feature>
<reference evidence="2 3" key="1">
    <citation type="submission" date="2013-02" db="EMBL/GenBank/DDBJ databases">
        <title>The Genome Sequence of Plasmodium vinckei petteri CR.</title>
        <authorList>
            <consortium name="The Broad Institute Genome Sequencing Platform"/>
            <consortium name="The Broad Institute Genome Sequencing Center for Infectious Disease"/>
            <person name="Neafsey D."/>
            <person name="Cheeseman I."/>
            <person name="Volkman S."/>
            <person name="Adams J."/>
            <person name="Walker B."/>
            <person name="Young S.K."/>
            <person name="Zeng Q."/>
            <person name="Gargeya S."/>
            <person name="Fitzgerald M."/>
            <person name="Haas B."/>
            <person name="Abouelleil A."/>
            <person name="Alvarado L."/>
            <person name="Arachchi H.M."/>
            <person name="Berlin A.M."/>
            <person name="Chapman S.B."/>
            <person name="Dewar J."/>
            <person name="Goldberg J."/>
            <person name="Griggs A."/>
            <person name="Gujja S."/>
            <person name="Hansen M."/>
            <person name="Howarth C."/>
            <person name="Imamovic A."/>
            <person name="Larimer J."/>
            <person name="McCowan C."/>
            <person name="Murphy C."/>
            <person name="Neiman D."/>
            <person name="Pearson M."/>
            <person name="Priest M."/>
            <person name="Roberts A."/>
            <person name="Saif S."/>
            <person name="Shea T."/>
            <person name="Sisk P."/>
            <person name="Sykes S."/>
            <person name="Wortman J."/>
            <person name="Nusbaum C."/>
            <person name="Birren B."/>
        </authorList>
    </citation>
    <scope>NUCLEOTIDE SEQUENCE [LARGE SCALE GENOMIC DNA]</scope>
    <source>
        <strain evidence="2 3">CR</strain>
    </source>
</reference>
<protein>
    <recommendedName>
        <fullName evidence="4">PIR protein CIR protein</fullName>
    </recommendedName>
</protein>
<gene>
    <name evidence="2" type="ORF">YYG_00702</name>
</gene>
<accession>W7AYC9</accession>
<proteinExistence type="predicted"/>
<evidence type="ECO:0000313" key="2">
    <source>
        <dbReference type="EMBL" id="EUD73614.1"/>
    </source>
</evidence>
<feature type="compositionally biased region" description="Low complexity" evidence="1">
    <location>
        <begin position="391"/>
        <end position="402"/>
    </location>
</feature>
<evidence type="ECO:0000313" key="3">
    <source>
        <dbReference type="Proteomes" id="UP000030659"/>
    </source>
</evidence>